<dbReference type="Proteomes" id="UP001202328">
    <property type="component" value="Unassembled WGS sequence"/>
</dbReference>
<evidence type="ECO:0000313" key="2">
    <source>
        <dbReference type="Proteomes" id="UP001202328"/>
    </source>
</evidence>
<name>A0AAD4RV86_9MAGN</name>
<feature type="non-terminal residue" evidence="1">
    <location>
        <position position="1"/>
    </location>
</feature>
<comment type="caution">
    <text evidence="1">The sequence shown here is derived from an EMBL/GenBank/DDBJ whole genome shotgun (WGS) entry which is preliminary data.</text>
</comment>
<feature type="non-terminal residue" evidence="1">
    <location>
        <position position="95"/>
    </location>
</feature>
<dbReference type="PANTHER" id="PTHR45786:SF74">
    <property type="entry name" value="ATP-DEPENDENT DNA HELICASE"/>
    <property type="match status" value="1"/>
</dbReference>
<organism evidence="1 2">
    <name type="scientific">Papaver atlanticum</name>
    <dbReference type="NCBI Taxonomy" id="357466"/>
    <lineage>
        <taxon>Eukaryota</taxon>
        <taxon>Viridiplantae</taxon>
        <taxon>Streptophyta</taxon>
        <taxon>Embryophyta</taxon>
        <taxon>Tracheophyta</taxon>
        <taxon>Spermatophyta</taxon>
        <taxon>Magnoliopsida</taxon>
        <taxon>Ranunculales</taxon>
        <taxon>Papaveraceae</taxon>
        <taxon>Papaveroideae</taxon>
        <taxon>Papaver</taxon>
    </lineage>
</organism>
<keyword evidence="2" id="KW-1185">Reference proteome</keyword>
<dbReference type="EMBL" id="JAJJMB010017781">
    <property type="protein sequence ID" value="KAI3834855.1"/>
    <property type="molecule type" value="Genomic_DNA"/>
</dbReference>
<dbReference type="AlphaFoldDB" id="A0AAD4RV86"/>
<accession>A0AAD4RV86</accession>
<evidence type="ECO:0000313" key="1">
    <source>
        <dbReference type="EMBL" id="KAI3834855.1"/>
    </source>
</evidence>
<reference evidence="1" key="1">
    <citation type="submission" date="2022-04" db="EMBL/GenBank/DDBJ databases">
        <title>A functionally conserved STORR gene fusion in Papaver species that diverged 16.8 million years ago.</title>
        <authorList>
            <person name="Catania T."/>
        </authorList>
    </citation>
    <scope>NUCLEOTIDE SEQUENCE</scope>
    <source>
        <strain evidence="1">S-188037</strain>
    </source>
</reference>
<sequence>FELLKSNEWRGHDVHVSLQYEKGSDPRCYNLPTTDEIAVILPEDGETINSGPRDIILHLKGSRALHRINECHPAYLPLHYILLFPYGELGWEPGM</sequence>
<dbReference type="PANTHER" id="PTHR45786">
    <property type="entry name" value="DNA BINDING PROTEIN-LIKE"/>
    <property type="match status" value="1"/>
</dbReference>
<protein>
    <submittedName>
        <fullName evidence="1">Uncharacterized protein</fullName>
    </submittedName>
</protein>
<gene>
    <name evidence="1" type="ORF">MKW98_015968</name>
</gene>
<proteinExistence type="predicted"/>